<dbReference type="KEGG" id="prz:GZH47_21215"/>
<evidence type="ECO:0000313" key="1">
    <source>
        <dbReference type="EMBL" id="QHW33072.1"/>
    </source>
</evidence>
<evidence type="ECO:0008006" key="3">
    <source>
        <dbReference type="Google" id="ProtNLM"/>
    </source>
</evidence>
<gene>
    <name evidence="1" type="ORF">GZH47_21215</name>
</gene>
<name>A0A6C0P958_9BACL</name>
<keyword evidence="2" id="KW-1185">Reference proteome</keyword>
<organism evidence="1 2">
    <name type="scientific">Paenibacillus rhizovicinus</name>
    <dbReference type="NCBI Taxonomy" id="2704463"/>
    <lineage>
        <taxon>Bacteria</taxon>
        <taxon>Bacillati</taxon>
        <taxon>Bacillota</taxon>
        <taxon>Bacilli</taxon>
        <taxon>Bacillales</taxon>
        <taxon>Paenibacillaceae</taxon>
        <taxon>Paenibacillus</taxon>
    </lineage>
</organism>
<evidence type="ECO:0000313" key="2">
    <source>
        <dbReference type="Proteomes" id="UP000479114"/>
    </source>
</evidence>
<accession>A0A6C0P958</accession>
<proteinExistence type="predicted"/>
<sequence length="62" mass="6772">MAALLNRFRGTFVVLKTVSSEEIGGRIVKINNGIVVLKTLLGTRIYVPISKITAVITRGMNK</sequence>
<dbReference type="AlphaFoldDB" id="A0A6C0P958"/>
<reference evidence="1 2" key="1">
    <citation type="submission" date="2020-02" db="EMBL/GenBank/DDBJ databases">
        <title>Paenibacillus sp. nov., isolated from rhizosphere soil of tomato.</title>
        <authorList>
            <person name="Weon H.-Y."/>
            <person name="Lee S.A."/>
        </authorList>
    </citation>
    <scope>NUCLEOTIDE SEQUENCE [LARGE SCALE GENOMIC DNA]</scope>
    <source>
        <strain evidence="1 2">14171R-81</strain>
    </source>
</reference>
<dbReference type="Proteomes" id="UP000479114">
    <property type="component" value="Chromosome"/>
</dbReference>
<dbReference type="EMBL" id="CP048286">
    <property type="protein sequence ID" value="QHW33072.1"/>
    <property type="molecule type" value="Genomic_DNA"/>
</dbReference>
<protein>
    <recommendedName>
        <fullName evidence="3">DUF2642 domain-containing protein</fullName>
    </recommendedName>
</protein>
<dbReference type="RefSeq" id="WP_162643025.1">
    <property type="nucleotide sequence ID" value="NZ_CP048286.1"/>
</dbReference>